<dbReference type="GeneTree" id="ENSGT00940000156566"/>
<dbReference type="GeneID" id="105006924"/>
<evidence type="ECO:0000256" key="10">
    <source>
        <dbReference type="PROSITE-ProRule" id="PRU00076"/>
    </source>
</evidence>
<organism evidence="18 19">
    <name type="scientific">Esox lucius</name>
    <name type="common">Northern pike</name>
    <dbReference type="NCBI Taxonomy" id="8010"/>
    <lineage>
        <taxon>Eukaryota</taxon>
        <taxon>Metazoa</taxon>
        <taxon>Chordata</taxon>
        <taxon>Craniata</taxon>
        <taxon>Vertebrata</taxon>
        <taxon>Euteleostomi</taxon>
        <taxon>Actinopterygii</taxon>
        <taxon>Neopterygii</taxon>
        <taxon>Teleostei</taxon>
        <taxon>Protacanthopterygii</taxon>
        <taxon>Esociformes</taxon>
        <taxon>Esocidae</taxon>
        <taxon>Esox</taxon>
    </lineage>
</organism>
<dbReference type="GO" id="GO:0007155">
    <property type="term" value="P:cell adhesion"/>
    <property type="evidence" value="ECO:0007669"/>
    <property type="project" value="InterPro"/>
</dbReference>
<feature type="disulfide bond" evidence="10">
    <location>
        <begin position="168"/>
        <end position="185"/>
    </location>
</feature>
<evidence type="ECO:0000256" key="8">
    <source>
        <dbReference type="ARBA" id="ARBA00023180"/>
    </source>
</evidence>
<feature type="transmembrane region" description="Helical" evidence="13">
    <location>
        <begin position="2459"/>
        <end position="2483"/>
    </location>
</feature>
<feature type="domain" description="EGF-like" evidence="15">
    <location>
        <begin position="1343"/>
        <end position="1381"/>
    </location>
</feature>
<feature type="domain" description="EGF-like" evidence="15">
    <location>
        <begin position="199"/>
        <end position="239"/>
    </location>
</feature>
<keyword evidence="5 13" id="KW-0472">Membrane</keyword>
<dbReference type="FunFam" id="2.10.25.10:FF:000040">
    <property type="entry name" value="Stabilin 2"/>
    <property type="match status" value="4"/>
</dbReference>
<feature type="domain" description="EGF-like" evidence="15">
    <location>
        <begin position="160"/>
        <end position="197"/>
    </location>
</feature>
<evidence type="ECO:0000259" key="16">
    <source>
        <dbReference type="PROSITE" id="PS50213"/>
    </source>
</evidence>
<feature type="domain" description="EGF-like" evidence="15">
    <location>
        <begin position="825"/>
        <end position="865"/>
    </location>
</feature>
<feature type="disulfide bond" evidence="10">
    <location>
        <begin position="143"/>
        <end position="152"/>
    </location>
</feature>
<dbReference type="InterPro" id="IPR016186">
    <property type="entry name" value="C-type_lectin-like/link_sf"/>
</dbReference>
<keyword evidence="2 10" id="KW-0245">EGF-like domain</keyword>
<feature type="disulfide bond" evidence="10">
    <location>
        <begin position="1983"/>
        <end position="1992"/>
    </location>
</feature>
<evidence type="ECO:0000256" key="13">
    <source>
        <dbReference type="SAM" id="Phobius"/>
    </source>
</evidence>
<dbReference type="SMART" id="SM00554">
    <property type="entry name" value="FAS1"/>
    <property type="match status" value="7"/>
</dbReference>
<dbReference type="Pfam" id="PF00193">
    <property type="entry name" value="Xlink"/>
    <property type="match status" value="1"/>
</dbReference>
<dbReference type="Pfam" id="PF02469">
    <property type="entry name" value="Fasciclin"/>
    <property type="match status" value="7"/>
</dbReference>
<dbReference type="SMART" id="SM00181">
    <property type="entry name" value="EGF"/>
    <property type="match status" value="23"/>
</dbReference>
<evidence type="ECO:0000256" key="5">
    <source>
        <dbReference type="ARBA" id="ARBA00023136"/>
    </source>
</evidence>
<protein>
    <recommendedName>
        <fullName evidence="20">Stabilin 2</fullName>
    </recommendedName>
</protein>
<dbReference type="Gene3D" id="2.170.300.10">
    <property type="entry name" value="Tie2 ligand-binding domain superfamily"/>
    <property type="match status" value="1"/>
</dbReference>
<dbReference type="FunFam" id="3.10.100.10:FF:000001">
    <property type="entry name" value="Hyaluronan proteoglycan link protein 1"/>
    <property type="match status" value="1"/>
</dbReference>
<sequence length="2553" mass="275996">MELQTSPVIGSLLLMLLLLGLEHCLNASAASSKNRCDKTTLVMTKTDCHSCSMSSNVGCPAGFSKKSIGKGNPDCKYRVSTMATQVLSISGCSHECFKEVVEPQCCPGYWGVDCIECPQDAERPCSNNGVCSEGMGGNGTCSCKPGFVGTACEDCADNLYGPTCSSACKCVHGLCSAGIHGDGKCTCFSGYKGQNCDLELPECSALQCPENTRCIQSTLDGSLRCQCLPGYQTLGNQCISINPCMQQVCHVHATCAHVGPSKHLCTCAQGYSGDGHVCVPIDPCQTNLGGCSDDSAHCVYDGPGKSHCECQDGFDHLAGGVSCSLKDACRPDSCSKNARCSTVEPNVVECTCHKGYLGNGKICYGNIMQRLNDLNTEPGGQWTGQLSNAITFFGTISWPLSNLGPFTVFVPVNKGFKGTPLNTLMADQLKYLCNLHIVAGEMPYDTLKRGDIYYTLTGKSGETVTTEDDKQLKIRIHGSRKKGGVLQSDVIASNGIIHIINKLMDSVSPTVESNKKDNLMKIISGYGKFSKFKDLLMKTGVDLVLKGNMPSTIFAPTNTAFDAMKEGQLDYLRSMEGSTKLLTFVRNHVVSSYQLDVYNAVSSHRARTMANHMLSFNVSENGQLLVNGIAVLEADVEANYGCLYSLDGVVIPPSIEPILPHRCDITESKLVRGNCVSCMKVTKSTCPSGVSTNTFARDCVFRDKLGFNIPTFGCSLVCNSTITTQLCCKGFYGPDCSPCPGGFNNPCSGHGQCSEGIEGNGTCVCETNFKGSRCHYCSDPNKYGPACTKTCECIHGMCDNRPEADGRCKIDSCKLGYTGQYCERQTKPCGPLVTFCHAHAECDFNGGQVKCVCKPGFQGDGITCEDTDPCALPYRGGCDLNAKCIKTGPGSHTCQCLAGWRADEDGCQPINDCLGPDRGGCHPNATCIYVGPGQSGCACNRGFRGNGMECVANNPCVTQYGGCHYLASCLYISGAWKCVCDDGYTGNGEVCYGTVGQVLMVLHGVTEFAKWVMDTGMYQLPSIIGQNITVLVPSTAAVDKMNKEDKDYWTTQGNLPSIIKNHMILGIYSLADLRNTSSTLQITSLLKKALPVTTTNEVTVIGGATITTANVASTNGMIHIIDRVLVPERGLSEGLLELLGQRPVFSLFRSFLILHNLTDEIEQASAYTVFAPTDSAILEYLKNTALHTMDLNTTRYHIVLSERLMSVDLQGGTYKESMLGFSYQLGILPRDGKLFVNEAQVNVSDIQSGKGVIHGLSAVLEIIKNRCDNQQIKTFQGTCQDCFYPEENPCPTGSTPMTFVRKKCMFSRVFQGERLLSIGCRTICKNTTIMRNCCGGFYGEQCEQCPGPKGQPCYWNGVCQDGTNGTGVCQCSKGFSGTACETCQEGKYGIHCDQDCKCENGRCNDGIHGDGTCECDAYWRGVTCNEKFTKENCGDKNCHTSAICVFEIGIGTYCKCLAGFEGNGTDCKAKDACKDNNGGCSSHALCKRTLPGRRQCVCITGYHGDGMVCVQINPCLDGKGGCHVNADCIHTGPNKTLCVCSQGYKGDGKDSCMAINLCRKKNGECHRYARCNMTGPGERSCECMDGYVGNGITCKGTVGRELLTRKLREFYLMGMMADVSLKGRGPYTVFAPTAEAFAKDDMVKDLRSFSKKGKGINIVRYHIVSCHTLLASDLTMSRNLTTLTGDVLTITYSEGTILINNKVKVVHSDDPSTNGIIHEIDTVMIPENLRNFDETEEPMNLTDVADHNGYKTFYKLLEATEVMDMVNDPFHQPITIFLPSDQAMAALPQKQKDFLYDPQNQGHLLEYLTYHIIRDTKVYAAELVHMDPIRTLQGSELKASCGGMDKIGEIFFNNGNCRIIQRHLPFIGGIAYGIDCLLDPPSLGGRCDKKGTVDIPLQCGFCSSSNRCPSGSIVKELKKCDLPTIVSLNKGCQSICTFVLWQPKCCDGFYGRDCLVCPGGNSSPCFNRGKCDDGHLGNGNCTCDAGFQGDACELCTDGHYGPDCKVCNCTEHGSCEDGIKGSGSCFCDQGWTGQHCETQLALGPVCSQACSPNGVCKENNTCVCKPYYEGDGLTCTVANLCKYWNGGCVNGATCSQKGVKVICTCPKGHSGDGFFCQPIDPCSVDDNGGCHEHATCTMTGPGKKKCACKDNYIGDGKTCEVKELPLNRCLQENGQCHSDAQCTDLHYEDSTVGVFHFRSTKGQYKLNYTSAQDACTGEDGIIATYTQLSYAQQAGFNLCAAGWLDQARVAYPTTYSNPKCGFGHVGIVDYGVRSNLSETWDAFCYRVKEVKCECKTGYIGDGYSCTGTLLQVLTEKPTFSNFLSQILNYSQISESGKQYISHLSNLTIQSTLFVPDNTGLYQNQTLTHRDIEYHLAVGRALALKDLTNGSRIRTRLGQSLTVLGIADFLNPKSLSSSRYINDRFIIDSDILASNGIIHVLQGPLKAPPSQTVLPPGHKAGMGIGVVLLIILMAGAGFVGYHFYTHNTKPFQFHYFKEDEDETPPDCNPAIGNPSIVNPIYDSAPAPSETGSSEVPEGKHQLVESGSYDLPQDR</sequence>
<evidence type="ECO:0000256" key="14">
    <source>
        <dbReference type="SAM" id="SignalP"/>
    </source>
</evidence>
<dbReference type="SUPFAM" id="SSF57196">
    <property type="entry name" value="EGF/Laminin"/>
    <property type="match status" value="1"/>
</dbReference>
<evidence type="ECO:0008006" key="20">
    <source>
        <dbReference type="Google" id="ProtNLM"/>
    </source>
</evidence>
<dbReference type="GO" id="GO:0005540">
    <property type="term" value="F:hyaluronic acid binding"/>
    <property type="evidence" value="ECO:0007669"/>
    <property type="project" value="InterPro"/>
</dbReference>
<feature type="domain" description="FAS1" evidence="16">
    <location>
        <begin position="1737"/>
        <end position="1878"/>
    </location>
</feature>
<dbReference type="GO" id="GO:0016020">
    <property type="term" value="C:membrane"/>
    <property type="evidence" value="ECO:0007669"/>
    <property type="project" value="UniProtKB-SubCell"/>
</dbReference>
<feature type="disulfide bond" evidence="10">
    <location>
        <begin position="208"/>
        <end position="225"/>
    </location>
</feature>
<dbReference type="PROSITE" id="PS00022">
    <property type="entry name" value="EGF_1"/>
    <property type="match status" value="7"/>
</dbReference>
<feature type="disulfide bond" evidence="10">
    <location>
        <begin position="765"/>
        <end position="774"/>
    </location>
</feature>
<feature type="domain" description="EGF-like" evidence="15">
    <location>
        <begin position="240"/>
        <end position="279"/>
    </location>
</feature>
<evidence type="ECO:0000313" key="18">
    <source>
        <dbReference type="Ensembl" id="ENSELUP00000093634.1"/>
    </source>
</evidence>
<feature type="domain" description="FAS1" evidence="16">
    <location>
        <begin position="2306"/>
        <end position="2444"/>
    </location>
</feature>
<feature type="domain" description="EGF-like" evidence="15">
    <location>
        <begin position="113"/>
        <end position="153"/>
    </location>
</feature>
<dbReference type="SMART" id="SM00445">
    <property type="entry name" value="LINK"/>
    <property type="match status" value="1"/>
</dbReference>
<dbReference type="RefSeq" id="XP_012987399.1">
    <property type="nucleotide sequence ID" value="XM_013131945.3"/>
</dbReference>
<dbReference type="FunFam" id="2.30.180.10:FF:000018">
    <property type="entry name" value="Stabilin 2"/>
    <property type="match status" value="1"/>
</dbReference>
<evidence type="ECO:0000256" key="4">
    <source>
        <dbReference type="ARBA" id="ARBA00022989"/>
    </source>
</evidence>
<name>A0AAY5KXP9_ESOLU</name>
<feature type="domain" description="EGF-like" evidence="15">
    <location>
        <begin position="2042"/>
        <end position="2076"/>
    </location>
</feature>
<dbReference type="InterPro" id="IPR036378">
    <property type="entry name" value="FAS1_dom_sf"/>
</dbReference>
<feature type="domain" description="EGF-like" evidence="15">
    <location>
        <begin position="2077"/>
        <end position="2117"/>
    </location>
</feature>
<dbReference type="InterPro" id="IPR016187">
    <property type="entry name" value="CTDL_fold"/>
</dbReference>
<dbReference type="FunFam" id="2.30.180.10:FF:000005">
    <property type="entry name" value="Stabilin 2"/>
    <property type="match status" value="2"/>
</dbReference>
<reference evidence="18" key="2">
    <citation type="submission" date="2025-08" db="UniProtKB">
        <authorList>
            <consortium name="Ensembl"/>
        </authorList>
    </citation>
    <scope>IDENTIFICATION</scope>
</reference>
<feature type="chain" id="PRO_5044234994" description="Stabilin 2" evidence="14">
    <location>
        <begin position="30"/>
        <end position="2553"/>
    </location>
</feature>
<evidence type="ECO:0000256" key="1">
    <source>
        <dbReference type="ARBA" id="ARBA00004479"/>
    </source>
</evidence>
<dbReference type="InterPro" id="IPR001881">
    <property type="entry name" value="EGF-like_Ca-bd_dom"/>
</dbReference>
<dbReference type="PROSITE" id="PS50963">
    <property type="entry name" value="LINK_2"/>
    <property type="match status" value="1"/>
</dbReference>
<feature type="domain" description="FAS1" evidence="16">
    <location>
        <begin position="992"/>
        <end position="1125"/>
    </location>
</feature>
<evidence type="ECO:0000259" key="15">
    <source>
        <dbReference type="PROSITE" id="PS50026"/>
    </source>
</evidence>
<evidence type="ECO:0000259" key="17">
    <source>
        <dbReference type="PROSITE" id="PS50963"/>
    </source>
</evidence>
<dbReference type="SUPFAM" id="SSF82153">
    <property type="entry name" value="FAS1 domain"/>
    <property type="match status" value="7"/>
</dbReference>
<dbReference type="InterPro" id="IPR056806">
    <property type="entry name" value="EGF_STAB1-2"/>
</dbReference>
<dbReference type="Gene3D" id="2.10.25.10">
    <property type="entry name" value="Laminin"/>
    <property type="match status" value="13"/>
</dbReference>
<feature type="domain" description="EGF-like" evidence="15">
    <location>
        <begin position="1953"/>
        <end position="1993"/>
    </location>
</feature>
<feature type="domain" description="EGF-like" evidence="15">
    <location>
        <begin position="735"/>
        <end position="775"/>
    </location>
</feature>
<dbReference type="Ensembl" id="ENSELUT00000101645.1">
    <property type="protein sequence ID" value="ENSELUP00000093634.1"/>
    <property type="gene ID" value="ENSELUG00000010256.3"/>
</dbReference>
<evidence type="ECO:0000256" key="11">
    <source>
        <dbReference type="PROSITE-ProRule" id="PRU00323"/>
    </source>
</evidence>
<keyword evidence="3 13" id="KW-0812">Transmembrane</keyword>
<reference evidence="18" key="3">
    <citation type="submission" date="2025-09" db="UniProtKB">
        <authorList>
            <consortium name="Ensembl"/>
        </authorList>
    </citation>
    <scope>IDENTIFICATION</scope>
</reference>
<evidence type="ECO:0000256" key="12">
    <source>
        <dbReference type="SAM" id="MobiDB-lite"/>
    </source>
</evidence>
<dbReference type="PROSITE" id="PS50026">
    <property type="entry name" value="EGF_3"/>
    <property type="match status" value="19"/>
</dbReference>
<keyword evidence="19" id="KW-1185">Reference proteome</keyword>
<feature type="domain" description="FAS1" evidence="16">
    <location>
        <begin position="1132"/>
        <end position="1260"/>
    </location>
</feature>
<feature type="domain" description="EGF-like" evidence="15">
    <location>
        <begin position="1469"/>
        <end position="1510"/>
    </location>
</feature>
<feature type="domain" description="EGF-like" evidence="15">
    <location>
        <begin position="2118"/>
        <end position="2160"/>
    </location>
</feature>
<feature type="disulfide bond" evidence="10">
    <location>
        <begin position="2027"/>
        <end position="2036"/>
    </location>
</feature>
<dbReference type="PROSITE" id="PS01241">
    <property type="entry name" value="LINK_1"/>
    <property type="match status" value="1"/>
</dbReference>
<feature type="disulfide bond" evidence="10">
    <location>
        <begin position="187"/>
        <end position="196"/>
    </location>
</feature>
<proteinExistence type="predicted"/>
<dbReference type="Gene3D" id="3.10.100.10">
    <property type="entry name" value="Mannose-Binding Protein A, subunit A"/>
    <property type="match status" value="1"/>
</dbReference>
<feature type="domain" description="EGF-like" evidence="15">
    <location>
        <begin position="2000"/>
        <end position="2037"/>
    </location>
</feature>
<feature type="disulfide bond" evidence="11">
    <location>
        <begin position="2239"/>
        <end position="2260"/>
    </location>
</feature>
<keyword evidence="4 13" id="KW-1133">Transmembrane helix</keyword>
<dbReference type="PROSITE" id="PS50213">
    <property type="entry name" value="FAS1"/>
    <property type="match status" value="7"/>
</dbReference>
<dbReference type="PANTHER" id="PTHR24038">
    <property type="entry name" value="STABILIN"/>
    <property type="match status" value="1"/>
</dbReference>
<dbReference type="KEGG" id="els:105006924"/>
<keyword evidence="6 10" id="KW-1015">Disulfide bond</keyword>
<keyword evidence="9" id="KW-0424">Laminin EGF-like domain</keyword>
<accession>A0AAY5KXP9</accession>
<feature type="region of interest" description="Disordered" evidence="12">
    <location>
        <begin position="2499"/>
        <end position="2553"/>
    </location>
</feature>
<evidence type="ECO:0000256" key="6">
    <source>
        <dbReference type="ARBA" id="ARBA00023157"/>
    </source>
</evidence>
<feature type="domain" description="FAS1" evidence="16">
    <location>
        <begin position="516"/>
        <end position="650"/>
    </location>
</feature>
<feature type="disulfide bond" evidence="11">
    <location>
        <begin position="2215"/>
        <end position="2284"/>
    </location>
</feature>
<gene>
    <name evidence="18" type="primary">STAB2</name>
</gene>
<feature type="domain" description="EGF-like" evidence="15">
    <location>
        <begin position="1429"/>
        <end position="1468"/>
    </location>
</feature>
<dbReference type="Pfam" id="PF24887">
    <property type="entry name" value="EGF_STAB1-2"/>
    <property type="match status" value="1"/>
</dbReference>
<feature type="domain" description="EGF-like" evidence="15">
    <location>
        <begin position="909"/>
        <end position="951"/>
    </location>
</feature>
<dbReference type="PANTHER" id="PTHR24038:SF0">
    <property type="entry name" value="STABILIN-2"/>
    <property type="match status" value="1"/>
</dbReference>
<keyword evidence="8" id="KW-0325">Glycoprotein</keyword>
<feature type="domain" description="EGF-like" evidence="15">
    <location>
        <begin position="1554"/>
        <end position="1595"/>
    </location>
</feature>
<dbReference type="InterPro" id="IPR000742">
    <property type="entry name" value="EGF"/>
</dbReference>
<feature type="domain" description="FAS1" evidence="16">
    <location>
        <begin position="370"/>
        <end position="504"/>
    </location>
</feature>
<feature type="disulfide bond" evidence="10">
    <location>
        <begin position="2046"/>
        <end position="2056"/>
    </location>
</feature>
<dbReference type="Proteomes" id="UP000265140">
    <property type="component" value="Chromosome 23"/>
</dbReference>
<dbReference type="Gene3D" id="2.30.180.10">
    <property type="entry name" value="FAS1 domain"/>
    <property type="match status" value="7"/>
</dbReference>
<dbReference type="InterPro" id="IPR002049">
    <property type="entry name" value="LE_dom"/>
</dbReference>
<dbReference type="GO" id="GO:0005509">
    <property type="term" value="F:calcium ion binding"/>
    <property type="evidence" value="ECO:0007669"/>
    <property type="project" value="InterPro"/>
</dbReference>
<dbReference type="InterPro" id="IPR024731">
    <property type="entry name" value="NELL2-like_EGF"/>
</dbReference>
<dbReference type="CTD" id="55576"/>
<dbReference type="SMART" id="SM00180">
    <property type="entry name" value="EGF_Lam"/>
    <property type="match status" value="3"/>
</dbReference>
<comment type="caution">
    <text evidence="10">Lacks conserved residue(s) required for the propagation of feature annotation.</text>
</comment>
<feature type="domain" description="EGF-like" evidence="15">
    <location>
        <begin position="325"/>
        <end position="364"/>
    </location>
</feature>
<dbReference type="InterPro" id="IPR000538">
    <property type="entry name" value="Link_dom"/>
</dbReference>
<feature type="signal peptide" evidence="14">
    <location>
        <begin position="1"/>
        <end position="29"/>
    </location>
</feature>
<feature type="domain" description="FAS1" evidence="16">
    <location>
        <begin position="1596"/>
        <end position="1724"/>
    </location>
</feature>
<dbReference type="PROSITE" id="PS01186">
    <property type="entry name" value="EGF_2"/>
    <property type="match status" value="14"/>
</dbReference>
<feature type="disulfide bond" evidence="10">
    <location>
        <begin position="1371"/>
        <end position="1380"/>
    </location>
</feature>
<evidence type="ECO:0000256" key="2">
    <source>
        <dbReference type="ARBA" id="ARBA00022536"/>
    </source>
</evidence>
<evidence type="ECO:0000256" key="3">
    <source>
        <dbReference type="ARBA" id="ARBA00022692"/>
    </source>
</evidence>
<dbReference type="InterPro" id="IPR000782">
    <property type="entry name" value="FAS1_domain"/>
</dbReference>
<evidence type="ECO:0000256" key="9">
    <source>
        <dbReference type="ARBA" id="ARBA00023292"/>
    </source>
</evidence>
<keyword evidence="14" id="KW-0732">Signal</keyword>
<comment type="subcellular location">
    <subcellularLocation>
        <location evidence="1">Membrane</location>
        <topology evidence="1">Single-pass type I membrane protein</topology>
    </subcellularLocation>
</comment>
<dbReference type="Pfam" id="PF12947">
    <property type="entry name" value="EGF_3"/>
    <property type="match status" value="7"/>
</dbReference>
<dbReference type="SUPFAM" id="SSF56436">
    <property type="entry name" value="C-type lectin-like"/>
    <property type="match status" value="1"/>
</dbReference>
<keyword evidence="7" id="KW-0675">Receptor</keyword>
<feature type="domain" description="EGF-like" evidence="15">
    <location>
        <begin position="866"/>
        <end position="908"/>
    </location>
</feature>
<feature type="domain" description="EGF-like" evidence="15">
    <location>
        <begin position="1511"/>
        <end position="1553"/>
    </location>
</feature>
<feature type="domain" description="Link" evidence="17">
    <location>
        <begin position="2193"/>
        <end position="2286"/>
    </location>
</feature>
<evidence type="ECO:0000256" key="7">
    <source>
        <dbReference type="ARBA" id="ARBA00023170"/>
    </source>
</evidence>
<dbReference type="SMART" id="SM00179">
    <property type="entry name" value="EGF_CA"/>
    <property type="match status" value="7"/>
</dbReference>
<evidence type="ECO:0000313" key="19">
    <source>
        <dbReference type="Proteomes" id="UP000265140"/>
    </source>
</evidence>
<reference evidence="18 19" key="1">
    <citation type="submission" date="2020-02" db="EMBL/GenBank/DDBJ databases">
        <title>Esox lucius (northern pike) genome, fEsoLuc1, primary haplotype.</title>
        <authorList>
            <person name="Myers G."/>
            <person name="Karagic N."/>
            <person name="Meyer A."/>
            <person name="Pippel M."/>
            <person name="Reichard M."/>
            <person name="Winkler S."/>
            <person name="Tracey A."/>
            <person name="Sims Y."/>
            <person name="Howe K."/>
            <person name="Rhie A."/>
            <person name="Formenti G."/>
            <person name="Durbin R."/>
            <person name="Fedrigo O."/>
            <person name="Jarvis E.D."/>
        </authorList>
    </citation>
    <scope>NUCLEOTIDE SEQUENCE [LARGE SCALE GENOMIC DNA]</scope>
</reference>